<proteinExistence type="predicted"/>
<dbReference type="InterPro" id="IPR024562">
    <property type="entry name" value="YqhG"/>
</dbReference>
<keyword evidence="1" id="KW-0175">Coiled coil</keyword>
<organism evidence="2 3">
    <name type="scientific">Gracilibacillus thailandensis</name>
    <dbReference type="NCBI Taxonomy" id="563735"/>
    <lineage>
        <taxon>Bacteria</taxon>
        <taxon>Bacillati</taxon>
        <taxon>Bacillota</taxon>
        <taxon>Bacilli</taxon>
        <taxon>Bacillales</taxon>
        <taxon>Bacillaceae</taxon>
        <taxon>Gracilibacillus</taxon>
    </lineage>
</organism>
<sequence length="265" mass="31754">MITNLHDFLHQYFTLHDCDVITENNTEMTIKLTRELDQVLMNRPFYWHYMDKIGRIGEPMSLYLDTSTKKKDNKKEWIHFGSPRLQQIFHHIKQNARFTILYEETSGDIKTPLHPWLVTNIMVHYRGKQKKESIHSIGLQLINGMMKANMMKHLDTFTMDLRMSDYSFTISPIIKPASGFNRIFHYLEHSLLEEDMQWVEESKKALREEIQLLDYFFHQQEENKEILEKEKERLTERLEPRIEIEIINAGLFYLTEKSSQAIIKD</sequence>
<gene>
    <name evidence="2" type="ORF">GH885_13205</name>
</gene>
<evidence type="ECO:0000313" key="3">
    <source>
        <dbReference type="Proteomes" id="UP000435187"/>
    </source>
</evidence>
<evidence type="ECO:0000256" key="1">
    <source>
        <dbReference type="SAM" id="Coils"/>
    </source>
</evidence>
<evidence type="ECO:0000313" key="2">
    <source>
        <dbReference type="EMBL" id="MRI67291.1"/>
    </source>
</evidence>
<keyword evidence="3" id="KW-1185">Reference proteome</keyword>
<evidence type="ECO:0008006" key="4">
    <source>
        <dbReference type="Google" id="ProtNLM"/>
    </source>
</evidence>
<protein>
    <recommendedName>
        <fullName evidence="4">YqhG</fullName>
    </recommendedName>
</protein>
<feature type="coiled-coil region" evidence="1">
    <location>
        <begin position="189"/>
        <end position="237"/>
    </location>
</feature>
<comment type="caution">
    <text evidence="2">The sequence shown here is derived from an EMBL/GenBank/DDBJ whole genome shotgun (WGS) entry which is preliminary data.</text>
</comment>
<reference evidence="2 3" key="1">
    <citation type="submission" date="2019-10" db="EMBL/GenBank/DDBJ databases">
        <title>Gracilibacillus salitolerans sp. nov., a moderate halophile isolated from a saline soil in northwest China.</title>
        <authorList>
            <person name="Gan L."/>
        </authorList>
    </citation>
    <scope>NUCLEOTIDE SEQUENCE [LARGE SCALE GENOMIC DNA]</scope>
    <source>
        <strain evidence="2 3">TP2-8</strain>
    </source>
</reference>
<accession>A0A6N7R1T2</accession>
<dbReference type="RefSeq" id="WP_153835884.1">
    <property type="nucleotide sequence ID" value="NZ_JBHUMW010000089.1"/>
</dbReference>
<name>A0A6N7R1T2_9BACI</name>
<dbReference type="AlphaFoldDB" id="A0A6N7R1T2"/>
<dbReference type="Pfam" id="PF11079">
    <property type="entry name" value="YqhG"/>
    <property type="match status" value="1"/>
</dbReference>
<dbReference type="Proteomes" id="UP000435187">
    <property type="component" value="Unassembled WGS sequence"/>
</dbReference>
<dbReference type="EMBL" id="WJEE01000029">
    <property type="protein sequence ID" value="MRI67291.1"/>
    <property type="molecule type" value="Genomic_DNA"/>
</dbReference>